<keyword evidence="4" id="KW-1185">Reference proteome</keyword>
<dbReference type="Proteomes" id="UP000503003">
    <property type="component" value="Chromosome 2"/>
</dbReference>
<name>A0A6G7CQC2_9VIBR</name>
<sequence>MNKITTLTYACALGAMLSAGTASAADVTLRFGHFWPAVSAAQKDIFENWANQVKEDSKGRINVEIYASAMLAKPPAQYDAVSHQIIDVTATVQGYTANRFPLTQVVELPGVVKNAAQGSCVIQTLYNEGLIASEYKDTKPLFLFTHGPGMLHTKGKKVEKPEDLANLRIRRPTSVVASLLEKSKALPVGMPAPESYQSMQRGVIDGVALPWEGATVFKLNELADNHTDIGGLYSLSFIVTMNKDVYNRLDSELKAVIDKNSGMEWSIKSGQSFDRLDEKGRMEAEKMGDNIVTISDAQMKADWKPMLDSVTQEYIRDLEAKGLPAQKVYDRALELSSSSCANPA</sequence>
<dbReference type="Gene3D" id="3.40.190.170">
    <property type="entry name" value="Bacterial extracellular solute-binding protein, family 7"/>
    <property type="match status" value="1"/>
</dbReference>
<accession>A0A6G7CQC2</accession>
<evidence type="ECO:0000256" key="1">
    <source>
        <dbReference type="ARBA" id="ARBA00022729"/>
    </source>
</evidence>
<dbReference type="PANTHER" id="PTHR33376:SF15">
    <property type="entry name" value="BLL6794 PROTEIN"/>
    <property type="match status" value="1"/>
</dbReference>
<keyword evidence="1 2" id="KW-0732">Signal</keyword>
<feature type="chain" id="PRO_5026116061" evidence="2">
    <location>
        <begin position="25"/>
        <end position="344"/>
    </location>
</feature>
<dbReference type="EMBL" id="CP049332">
    <property type="protein sequence ID" value="QIH44279.1"/>
    <property type="molecule type" value="Genomic_DNA"/>
</dbReference>
<evidence type="ECO:0000313" key="4">
    <source>
        <dbReference type="Proteomes" id="UP000503003"/>
    </source>
</evidence>
<organism evidence="3 4">
    <name type="scientific">Vibrio ziniensis</name>
    <dbReference type="NCBI Taxonomy" id="2711221"/>
    <lineage>
        <taxon>Bacteria</taxon>
        <taxon>Pseudomonadati</taxon>
        <taxon>Pseudomonadota</taxon>
        <taxon>Gammaproteobacteria</taxon>
        <taxon>Vibrionales</taxon>
        <taxon>Vibrionaceae</taxon>
        <taxon>Vibrio</taxon>
    </lineage>
</organism>
<feature type="signal peptide" evidence="2">
    <location>
        <begin position="1"/>
        <end position="24"/>
    </location>
</feature>
<dbReference type="GO" id="GO:0055085">
    <property type="term" value="P:transmembrane transport"/>
    <property type="evidence" value="ECO:0007669"/>
    <property type="project" value="InterPro"/>
</dbReference>
<reference evidence="3 4" key="1">
    <citation type="submission" date="2020-02" db="EMBL/GenBank/DDBJ databases">
        <title>A complete genome of a marine bacterium Vibrio sp. ZWAL4003 isolated from the mangrove sediment with the ability to degrade polysaccharides.</title>
        <authorList>
            <person name="Wu J."/>
            <person name="Qu W."/>
            <person name="Zeng R."/>
        </authorList>
    </citation>
    <scope>NUCLEOTIDE SEQUENCE [LARGE SCALE GENOMIC DNA]</scope>
    <source>
        <strain evidence="3 4">ZWAL4003</strain>
    </source>
</reference>
<dbReference type="InterPro" id="IPR018389">
    <property type="entry name" value="DctP_fam"/>
</dbReference>
<evidence type="ECO:0000313" key="3">
    <source>
        <dbReference type="EMBL" id="QIH44279.1"/>
    </source>
</evidence>
<protein>
    <submittedName>
        <fullName evidence="3">TRAP transporter substrate-binding protein</fullName>
    </submittedName>
</protein>
<dbReference type="AlphaFoldDB" id="A0A6G7CQC2"/>
<dbReference type="KEGG" id="vzi:G5S32_20235"/>
<dbReference type="NCBIfam" id="NF037995">
    <property type="entry name" value="TRAP_S1"/>
    <property type="match status" value="1"/>
</dbReference>
<proteinExistence type="predicted"/>
<dbReference type="RefSeq" id="WP_165313939.1">
    <property type="nucleotide sequence ID" value="NZ_CP049332.1"/>
</dbReference>
<dbReference type="InterPro" id="IPR038404">
    <property type="entry name" value="TRAP_DctP_sf"/>
</dbReference>
<dbReference type="Pfam" id="PF03480">
    <property type="entry name" value="DctP"/>
    <property type="match status" value="1"/>
</dbReference>
<gene>
    <name evidence="3" type="ORF">G5S32_20235</name>
</gene>
<dbReference type="CDD" id="cd13665">
    <property type="entry name" value="PBP2_TRAP_Dctp3_4"/>
    <property type="match status" value="1"/>
</dbReference>
<evidence type="ECO:0000256" key="2">
    <source>
        <dbReference type="SAM" id="SignalP"/>
    </source>
</evidence>
<dbReference type="PANTHER" id="PTHR33376">
    <property type="match status" value="1"/>
</dbReference>